<dbReference type="RefSeq" id="WP_060933040.1">
    <property type="nucleotide sequence ID" value="NZ_KQ960524.1"/>
</dbReference>
<gene>
    <name evidence="1" type="ORF">HMPREF1860_01327</name>
</gene>
<evidence type="ECO:0000313" key="2">
    <source>
        <dbReference type="Proteomes" id="UP000070531"/>
    </source>
</evidence>
<sequence>MNSKTTNHDILGDIGNFDLPDVDINLLDFVPADEVEETRYTLPKVTAMKSDYICYDNAKKLAKDLRLDKGQRSEVFVSGAFIFGDFIEAYLTTHHVKAVKMTITTLSMSQENVDSLRTLLEFGYIDELNLVISVYFWGNERAGLIPYIYKELDYQNKFQLAVASIHTKTITFETLGGRKMVIHGSANLRSSGNIEQFTIEENSELYRFYNEHFDKIIDKYATIRKPIRGANAWEIFTRKYFND</sequence>
<dbReference type="PATRIC" id="fig|419005.5.peg.1335"/>
<evidence type="ECO:0000313" key="1">
    <source>
        <dbReference type="EMBL" id="KXB77533.1"/>
    </source>
</evidence>
<protein>
    <recommendedName>
        <fullName evidence="3">Phospholipase D-like domain-containing protein</fullName>
    </recommendedName>
</protein>
<reference evidence="1 2" key="1">
    <citation type="submission" date="2016-01" db="EMBL/GenBank/DDBJ databases">
        <authorList>
            <person name="Oliw E.H."/>
        </authorList>
    </citation>
    <scope>NUCLEOTIDE SEQUENCE [LARGE SCALE GENOMIC DNA]</scope>
    <source>
        <strain evidence="1 2">DNF00307</strain>
    </source>
</reference>
<evidence type="ECO:0008006" key="3">
    <source>
        <dbReference type="Google" id="ProtNLM"/>
    </source>
</evidence>
<dbReference type="EMBL" id="LSDL01000066">
    <property type="protein sequence ID" value="KXB77533.1"/>
    <property type="molecule type" value="Genomic_DNA"/>
</dbReference>
<dbReference type="Proteomes" id="UP000070531">
    <property type="component" value="Unassembled WGS sequence"/>
</dbReference>
<dbReference type="STRING" id="419005.HMPREF1860_01327"/>
<dbReference type="AlphaFoldDB" id="A0A134BC47"/>
<proteinExistence type="predicted"/>
<comment type="caution">
    <text evidence="1">The sequence shown here is derived from an EMBL/GenBank/DDBJ whole genome shotgun (WGS) entry which is preliminary data.</text>
</comment>
<name>A0A134BC47_9BACT</name>
<accession>A0A134BC47</accession>
<organism evidence="1">
    <name type="scientific">Prevotella amnii</name>
    <dbReference type="NCBI Taxonomy" id="419005"/>
    <lineage>
        <taxon>Bacteria</taxon>
        <taxon>Pseudomonadati</taxon>
        <taxon>Bacteroidota</taxon>
        <taxon>Bacteroidia</taxon>
        <taxon>Bacteroidales</taxon>
        <taxon>Prevotellaceae</taxon>
        <taxon>Prevotella</taxon>
    </lineage>
</organism>